<dbReference type="Gene3D" id="1.10.8.60">
    <property type="match status" value="1"/>
</dbReference>
<keyword evidence="2 4" id="KW-0547">Nucleotide-binding</keyword>
<dbReference type="PANTHER" id="PTHR23073">
    <property type="entry name" value="26S PROTEASOME REGULATORY SUBUNIT"/>
    <property type="match status" value="1"/>
</dbReference>
<comment type="caution">
    <text evidence="7">The sequence shown here is derived from an EMBL/GenBank/DDBJ whole genome shotgun (WGS) entry which is preliminary data.</text>
</comment>
<dbReference type="Pfam" id="PF00004">
    <property type="entry name" value="AAA"/>
    <property type="match status" value="1"/>
</dbReference>
<sequence>MATVRRLSAAVATCRSAVRSKALASSASSPLRPCESPRIPPLPLFNRHIQHGGVNNTSDGFSSRSQVYIPAILAGLLGFGFVDVAFADAAEDLPKTPSPPVSSPTPSYSDLEKTAKELRSRIEELLKNKGMQYGSYPQFVVSIKGEKIAVRFQVPPACEIPLLIANLVSNLGVKVDDGASGTAMLLRAWDSGVAWQLTLSYPKTEPGQSHPEAKDSSKEDLCILMFRPLVGSNKAEIEFIKVGILTPDELDALASVLQVAGQQKTLEARPKSDVTHAPKIDRTIASLEAMGVRIFGLSNSNIDPSICNITWDNIAGYEEQKREIEDTILLVIQCPEVYDDIARGTRSKFESNRPRAVLFEGPPGTGKTSCARVIANQAGVPLVHVPLEVIMSKYFGESERLLGKVFNLANELPNGAIIFLDEVDSFAIARDGETHEATRRVLSVLLRQIDGFEQDKKVVVVAATNRKEDLDPALISRFDCMIYFGLPDEPTRCEIAAQYAKHLTKSELAEFATVTGNMSGRDIRDVCQQAERRWASKIIRGKANQTEEKPSLPPLKEYITSAIHRQQALSSIAPQNQRPNSVKKKPQFDFI</sequence>
<dbReference type="Gene3D" id="3.40.50.300">
    <property type="entry name" value="P-loop containing nucleotide triphosphate hydrolases"/>
    <property type="match status" value="1"/>
</dbReference>
<keyword evidence="8" id="KW-1185">Reference proteome</keyword>
<dbReference type="GO" id="GO:0016887">
    <property type="term" value="F:ATP hydrolysis activity"/>
    <property type="evidence" value="ECO:0007669"/>
    <property type="project" value="InterPro"/>
</dbReference>
<dbReference type="InterPro" id="IPR003960">
    <property type="entry name" value="ATPase_AAA_CS"/>
</dbReference>
<dbReference type="InterPro" id="IPR027417">
    <property type="entry name" value="P-loop_NTPase"/>
</dbReference>
<comment type="similarity">
    <text evidence="1 4">Belongs to the AAA ATPase family.</text>
</comment>
<protein>
    <submittedName>
        <fullName evidence="7">OLC1v1020763C1</fullName>
    </submittedName>
</protein>
<dbReference type="Proteomes" id="UP001161247">
    <property type="component" value="Unassembled WGS sequence"/>
</dbReference>
<evidence type="ECO:0000256" key="5">
    <source>
        <dbReference type="SAM" id="MobiDB-lite"/>
    </source>
</evidence>
<accession>A0AAV1BVM1</accession>
<evidence type="ECO:0000256" key="2">
    <source>
        <dbReference type="ARBA" id="ARBA00022741"/>
    </source>
</evidence>
<name>A0AAV1BVM1_OLDCO</name>
<gene>
    <name evidence="7" type="ORF">OLC1_LOCUS24829</name>
</gene>
<feature type="domain" description="AAA+ ATPase" evidence="6">
    <location>
        <begin position="353"/>
        <end position="488"/>
    </location>
</feature>
<reference evidence="7" key="1">
    <citation type="submission" date="2023-03" db="EMBL/GenBank/DDBJ databases">
        <authorList>
            <person name="Julca I."/>
        </authorList>
    </citation>
    <scope>NUCLEOTIDE SEQUENCE</scope>
</reference>
<dbReference type="GO" id="GO:0005524">
    <property type="term" value="F:ATP binding"/>
    <property type="evidence" value="ECO:0007669"/>
    <property type="project" value="UniProtKB-KW"/>
</dbReference>
<dbReference type="CDD" id="cd19481">
    <property type="entry name" value="RecA-like_protease"/>
    <property type="match status" value="1"/>
</dbReference>
<evidence type="ECO:0000256" key="3">
    <source>
        <dbReference type="ARBA" id="ARBA00022840"/>
    </source>
</evidence>
<dbReference type="PROSITE" id="PS00674">
    <property type="entry name" value="AAA"/>
    <property type="match status" value="1"/>
</dbReference>
<dbReference type="InterPro" id="IPR003593">
    <property type="entry name" value="AAA+_ATPase"/>
</dbReference>
<evidence type="ECO:0000259" key="6">
    <source>
        <dbReference type="SMART" id="SM00382"/>
    </source>
</evidence>
<keyword evidence="3 4" id="KW-0067">ATP-binding</keyword>
<organism evidence="7 8">
    <name type="scientific">Oldenlandia corymbosa var. corymbosa</name>
    <dbReference type="NCBI Taxonomy" id="529605"/>
    <lineage>
        <taxon>Eukaryota</taxon>
        <taxon>Viridiplantae</taxon>
        <taxon>Streptophyta</taxon>
        <taxon>Embryophyta</taxon>
        <taxon>Tracheophyta</taxon>
        <taxon>Spermatophyta</taxon>
        <taxon>Magnoliopsida</taxon>
        <taxon>eudicotyledons</taxon>
        <taxon>Gunneridae</taxon>
        <taxon>Pentapetalae</taxon>
        <taxon>asterids</taxon>
        <taxon>lamiids</taxon>
        <taxon>Gentianales</taxon>
        <taxon>Rubiaceae</taxon>
        <taxon>Rubioideae</taxon>
        <taxon>Spermacoceae</taxon>
        <taxon>Hedyotis-Oldenlandia complex</taxon>
        <taxon>Oldenlandia</taxon>
    </lineage>
</organism>
<dbReference type="InterPro" id="IPR003959">
    <property type="entry name" value="ATPase_AAA_core"/>
</dbReference>
<feature type="region of interest" description="Disordered" evidence="5">
    <location>
        <begin position="570"/>
        <end position="591"/>
    </location>
</feature>
<evidence type="ECO:0000313" key="8">
    <source>
        <dbReference type="Proteomes" id="UP001161247"/>
    </source>
</evidence>
<dbReference type="AlphaFoldDB" id="A0AAV1BVM1"/>
<feature type="compositionally biased region" description="Polar residues" evidence="5">
    <location>
        <begin position="570"/>
        <end position="580"/>
    </location>
</feature>
<dbReference type="EMBL" id="CATKSE010000001">
    <property type="protein sequence ID" value="CAI9086843.1"/>
    <property type="molecule type" value="Genomic_DNA"/>
</dbReference>
<proteinExistence type="inferred from homology"/>
<evidence type="ECO:0000256" key="1">
    <source>
        <dbReference type="ARBA" id="ARBA00006914"/>
    </source>
</evidence>
<dbReference type="SUPFAM" id="SSF52540">
    <property type="entry name" value="P-loop containing nucleoside triphosphate hydrolases"/>
    <property type="match status" value="1"/>
</dbReference>
<evidence type="ECO:0000256" key="4">
    <source>
        <dbReference type="RuleBase" id="RU003651"/>
    </source>
</evidence>
<dbReference type="GO" id="GO:0000502">
    <property type="term" value="C:proteasome complex"/>
    <property type="evidence" value="ECO:0007669"/>
    <property type="project" value="UniProtKB-ARBA"/>
</dbReference>
<evidence type="ECO:0000313" key="7">
    <source>
        <dbReference type="EMBL" id="CAI9086843.1"/>
    </source>
</evidence>
<dbReference type="InterPro" id="IPR050221">
    <property type="entry name" value="26S_Proteasome_ATPase"/>
</dbReference>
<dbReference type="SMART" id="SM00382">
    <property type="entry name" value="AAA"/>
    <property type="match status" value="1"/>
</dbReference>